<reference evidence="3 4" key="1">
    <citation type="submission" date="2019-02" db="EMBL/GenBank/DDBJ databases">
        <title>Deep-cultivation of Planctomycetes and their phenomic and genomic characterization uncovers novel biology.</title>
        <authorList>
            <person name="Wiegand S."/>
            <person name="Jogler M."/>
            <person name="Boedeker C."/>
            <person name="Pinto D."/>
            <person name="Vollmers J."/>
            <person name="Rivas-Marin E."/>
            <person name="Kohn T."/>
            <person name="Peeters S.H."/>
            <person name="Heuer A."/>
            <person name="Rast P."/>
            <person name="Oberbeckmann S."/>
            <person name="Bunk B."/>
            <person name="Jeske O."/>
            <person name="Meyerdierks A."/>
            <person name="Storesund J.E."/>
            <person name="Kallscheuer N."/>
            <person name="Luecker S."/>
            <person name="Lage O.M."/>
            <person name="Pohl T."/>
            <person name="Merkel B.J."/>
            <person name="Hornburger P."/>
            <person name="Mueller R.-W."/>
            <person name="Bruemmer F."/>
            <person name="Labrenz M."/>
            <person name="Spormann A.M."/>
            <person name="Op den Camp H."/>
            <person name="Overmann J."/>
            <person name="Amann R."/>
            <person name="Jetten M.S.M."/>
            <person name="Mascher T."/>
            <person name="Medema M.H."/>
            <person name="Devos D.P."/>
            <person name="Kaster A.-K."/>
            <person name="Ovreas L."/>
            <person name="Rohde M."/>
            <person name="Galperin M.Y."/>
            <person name="Jogler C."/>
        </authorList>
    </citation>
    <scope>NUCLEOTIDE SEQUENCE [LARGE SCALE GENOMIC DNA]</scope>
    <source>
        <strain evidence="3 4">Pan265</strain>
    </source>
</reference>
<dbReference type="SMART" id="SM00947">
    <property type="entry name" value="Pro_CA"/>
    <property type="match status" value="1"/>
</dbReference>
<dbReference type="Pfam" id="PF00484">
    <property type="entry name" value="Pro_CA"/>
    <property type="match status" value="1"/>
</dbReference>
<dbReference type="NCBIfam" id="NF011765">
    <property type="entry name" value="PRK15219.1"/>
    <property type="match status" value="1"/>
</dbReference>
<gene>
    <name evidence="3" type="primary">mtcA2_1</name>
    <name evidence="3" type="ORF">Pan265_05210</name>
</gene>
<sequence length="236" mass="24732">MLARFAIALALCTTLITGCGKYSKLHQADSTVMTKPAQADMTPAQAYQDLKAGNQRFAAGSDTKYDYLAQARTTASEGQYPKAVILSCLDSRVPVEAVFDQGIGDVFVGRVAGNVEDVAMIGSFEFATELAGTPLIVVLGHTSCGAVKGAIADARLGNLTALLAEISPAIDATPAQGMRDVANTQFVNAVVETNVRQTINDLTARSSVLETRVASGELMIVGGVYDLATGKVAWLQ</sequence>
<protein>
    <submittedName>
        <fullName evidence="3">Carbonic anhydrase 2</fullName>
        <ecNumber evidence="3">4.2.1.1</ecNumber>
    </submittedName>
</protein>
<comment type="similarity">
    <text evidence="1">Belongs to the beta-class carbonic anhydrase family.</text>
</comment>
<dbReference type="EMBL" id="CP036280">
    <property type="protein sequence ID" value="QDU70691.1"/>
    <property type="molecule type" value="Genomic_DNA"/>
</dbReference>
<evidence type="ECO:0000256" key="2">
    <source>
        <dbReference type="PIRSR" id="PIRSR601765-1"/>
    </source>
</evidence>
<evidence type="ECO:0000313" key="3">
    <source>
        <dbReference type="EMBL" id="QDU70691.1"/>
    </source>
</evidence>
<dbReference type="OrthoDB" id="9769739at2"/>
<dbReference type="AlphaFoldDB" id="A0A518BUQ9"/>
<feature type="binding site" evidence="2">
    <location>
        <position position="144"/>
    </location>
    <ligand>
        <name>Zn(2+)</name>
        <dbReference type="ChEBI" id="CHEBI:29105"/>
    </ligand>
</feature>
<organism evidence="3 4">
    <name type="scientific">Mucisphaera calidilacus</name>
    <dbReference type="NCBI Taxonomy" id="2527982"/>
    <lineage>
        <taxon>Bacteria</taxon>
        <taxon>Pseudomonadati</taxon>
        <taxon>Planctomycetota</taxon>
        <taxon>Phycisphaerae</taxon>
        <taxon>Phycisphaerales</taxon>
        <taxon>Phycisphaeraceae</taxon>
        <taxon>Mucisphaera</taxon>
    </lineage>
</organism>
<keyword evidence="2" id="KW-0479">Metal-binding</keyword>
<proteinExistence type="inferred from homology"/>
<keyword evidence="3" id="KW-0456">Lyase</keyword>
<feature type="binding site" evidence="2">
    <location>
        <position position="141"/>
    </location>
    <ligand>
        <name>Zn(2+)</name>
        <dbReference type="ChEBI" id="CHEBI:29105"/>
    </ligand>
</feature>
<dbReference type="Proteomes" id="UP000320386">
    <property type="component" value="Chromosome"/>
</dbReference>
<dbReference type="PANTHER" id="PTHR11002">
    <property type="entry name" value="CARBONIC ANHYDRASE"/>
    <property type="match status" value="1"/>
</dbReference>
<evidence type="ECO:0000313" key="4">
    <source>
        <dbReference type="Proteomes" id="UP000320386"/>
    </source>
</evidence>
<comment type="cofactor">
    <cofactor evidence="2">
        <name>Zn(2+)</name>
        <dbReference type="ChEBI" id="CHEBI:29105"/>
    </cofactor>
    <text evidence="2">Binds 1 zinc ion per subunit.</text>
</comment>
<dbReference type="GO" id="GO:0008270">
    <property type="term" value="F:zinc ion binding"/>
    <property type="evidence" value="ECO:0007669"/>
    <property type="project" value="InterPro"/>
</dbReference>
<dbReference type="PANTHER" id="PTHR11002:SF79">
    <property type="entry name" value="CARBONIC ANHYDRASE 2"/>
    <property type="match status" value="1"/>
</dbReference>
<dbReference type="RefSeq" id="WP_145444844.1">
    <property type="nucleotide sequence ID" value="NZ_CP036280.1"/>
</dbReference>
<name>A0A518BUQ9_9BACT</name>
<evidence type="ECO:0000256" key="1">
    <source>
        <dbReference type="ARBA" id="ARBA00006217"/>
    </source>
</evidence>
<accession>A0A518BUQ9</accession>
<keyword evidence="4" id="KW-1185">Reference proteome</keyword>
<dbReference type="Gene3D" id="3.40.1050.10">
    <property type="entry name" value="Carbonic anhydrase"/>
    <property type="match status" value="1"/>
</dbReference>
<dbReference type="GO" id="GO:0004089">
    <property type="term" value="F:carbonate dehydratase activity"/>
    <property type="evidence" value="ECO:0007669"/>
    <property type="project" value="UniProtKB-EC"/>
</dbReference>
<dbReference type="InterPro" id="IPR036874">
    <property type="entry name" value="Carbonic_anhydrase_sf"/>
</dbReference>
<keyword evidence="2" id="KW-0862">Zinc</keyword>
<dbReference type="SUPFAM" id="SSF53056">
    <property type="entry name" value="beta-carbonic anhydrase, cab"/>
    <property type="match status" value="1"/>
</dbReference>
<dbReference type="PROSITE" id="PS51257">
    <property type="entry name" value="PROKAR_LIPOPROTEIN"/>
    <property type="match status" value="1"/>
</dbReference>
<dbReference type="KEGG" id="mcad:Pan265_05210"/>
<feature type="binding site" evidence="2">
    <location>
        <position position="88"/>
    </location>
    <ligand>
        <name>Zn(2+)</name>
        <dbReference type="ChEBI" id="CHEBI:29105"/>
    </ligand>
</feature>
<dbReference type="CDD" id="cd03378">
    <property type="entry name" value="beta_CA_cladeC"/>
    <property type="match status" value="1"/>
</dbReference>
<dbReference type="EC" id="4.2.1.1" evidence="3"/>
<dbReference type="InterPro" id="IPR001765">
    <property type="entry name" value="Carbonic_anhydrase"/>
</dbReference>
<feature type="binding site" evidence="2">
    <location>
        <position position="90"/>
    </location>
    <ligand>
        <name>Zn(2+)</name>
        <dbReference type="ChEBI" id="CHEBI:29105"/>
    </ligand>
</feature>